<dbReference type="AlphaFoldDB" id="A0A2P1BPP5"/>
<protein>
    <submittedName>
        <fullName evidence="1">Uncharacterized protein</fullName>
    </submittedName>
</protein>
<evidence type="ECO:0000313" key="1">
    <source>
        <dbReference type="EMBL" id="AVI43713.1"/>
    </source>
</evidence>
<reference evidence="1" key="1">
    <citation type="submission" date="2017-12" db="EMBL/GenBank/DDBJ databases">
        <title>Insights into the successfully spreading KPC-encoding IncII plasmids.</title>
        <authorList>
            <person name="Brandt C."/>
            <person name="Pletz M.W."/>
            <person name="Makarewicz O."/>
        </authorList>
    </citation>
    <scope>NUCLEOTIDE SEQUENCE</scope>
    <source>
        <strain evidence="1">St015788/2</strain>
        <plasmid evidence="1">pUJ-84KPC</plasmid>
    </source>
</reference>
<organism evidence="1">
    <name type="scientific">Klebsiella pneumoniae</name>
    <dbReference type="NCBI Taxonomy" id="573"/>
    <lineage>
        <taxon>Bacteria</taxon>
        <taxon>Pseudomonadati</taxon>
        <taxon>Pseudomonadota</taxon>
        <taxon>Gammaproteobacteria</taxon>
        <taxon>Enterobacterales</taxon>
        <taxon>Enterobacteriaceae</taxon>
        <taxon>Klebsiella/Raoultella group</taxon>
        <taxon>Klebsiella</taxon>
        <taxon>Klebsiella pneumoniae complex</taxon>
    </lineage>
</organism>
<proteinExistence type="predicted"/>
<sequence length="62" mass="6642">MSAFHARYAGGGPGNQPFHPAMMVKVLIMVTRAASSSRNQPKLYEDVALRVLAAGTSRPTAR</sequence>
<geneLocation type="plasmid" evidence="1">
    <name>pUJ-84KPC</name>
</geneLocation>
<dbReference type="EMBL" id="MG700550">
    <property type="protein sequence ID" value="AVI43713.1"/>
    <property type="molecule type" value="Genomic_DNA"/>
</dbReference>
<keyword evidence="1" id="KW-0614">Plasmid</keyword>
<accession>A0A2P1BPP5</accession>
<name>A0A2P1BPP5_KLEPN</name>